<proteinExistence type="predicted"/>
<sequence>METVKTIKSLDGNRELEIYRNENGLYSYTNFRKHHNEYKPSPESEYWTPQEKGGLFETADAAESDARANHGWARE</sequence>
<gene>
    <name evidence="1" type="ORF">Q9K02_07115</name>
</gene>
<protein>
    <submittedName>
        <fullName evidence="1">Uncharacterized protein</fullName>
    </submittedName>
</protein>
<accession>A0ABT9HP53</accession>
<organism evidence="1 2">
    <name type="scientific">Qipengyuania profundimaris</name>
    <dbReference type="NCBI Taxonomy" id="3067652"/>
    <lineage>
        <taxon>Bacteria</taxon>
        <taxon>Pseudomonadati</taxon>
        <taxon>Pseudomonadota</taxon>
        <taxon>Alphaproteobacteria</taxon>
        <taxon>Sphingomonadales</taxon>
        <taxon>Erythrobacteraceae</taxon>
        <taxon>Qipengyuania</taxon>
    </lineage>
</organism>
<keyword evidence="2" id="KW-1185">Reference proteome</keyword>
<evidence type="ECO:0000313" key="1">
    <source>
        <dbReference type="EMBL" id="MDP4574906.1"/>
    </source>
</evidence>
<comment type="caution">
    <text evidence="1">The sequence shown here is derived from an EMBL/GenBank/DDBJ whole genome shotgun (WGS) entry which is preliminary data.</text>
</comment>
<dbReference type="EMBL" id="JAVAIM010000001">
    <property type="protein sequence ID" value="MDP4574906.1"/>
    <property type="molecule type" value="Genomic_DNA"/>
</dbReference>
<dbReference type="RefSeq" id="WP_305932263.1">
    <property type="nucleotide sequence ID" value="NZ_JAVAIM010000001.1"/>
</dbReference>
<reference evidence="1 2" key="1">
    <citation type="submission" date="2023-08" db="EMBL/GenBank/DDBJ databases">
        <title>genomic of G39.</title>
        <authorList>
            <person name="Wang Y."/>
        </authorList>
    </citation>
    <scope>NUCLEOTIDE SEQUENCE [LARGE SCALE GENOMIC DNA]</scope>
    <source>
        <strain evidence="1 2">G39</strain>
    </source>
</reference>
<evidence type="ECO:0000313" key="2">
    <source>
        <dbReference type="Proteomes" id="UP001240639"/>
    </source>
</evidence>
<name>A0ABT9HP53_9SPHN</name>
<dbReference type="Proteomes" id="UP001240639">
    <property type="component" value="Unassembled WGS sequence"/>
</dbReference>